<dbReference type="EMBL" id="FWXT01000006">
    <property type="protein sequence ID" value="SMD08223.1"/>
    <property type="molecule type" value="Genomic_DNA"/>
</dbReference>
<accession>A0A1W2EEQ9</accession>
<name>A0A1W2EEQ9_9SPHI</name>
<gene>
    <name evidence="1" type="ORF">SAMN04488524_4734</name>
</gene>
<dbReference type="PROSITE" id="PS51257">
    <property type="entry name" value="PROKAR_LIPOPROTEIN"/>
    <property type="match status" value="1"/>
</dbReference>
<protein>
    <submittedName>
        <fullName evidence="1">Uncharacterized protein</fullName>
    </submittedName>
</protein>
<dbReference type="OrthoDB" id="767088at2"/>
<evidence type="ECO:0000313" key="1">
    <source>
        <dbReference type="EMBL" id="SMD08223.1"/>
    </source>
</evidence>
<dbReference type="Proteomes" id="UP000192756">
    <property type="component" value="Unassembled WGS sequence"/>
</dbReference>
<organism evidence="1 2">
    <name type="scientific">Pedobacter africanus</name>
    <dbReference type="NCBI Taxonomy" id="151894"/>
    <lineage>
        <taxon>Bacteria</taxon>
        <taxon>Pseudomonadati</taxon>
        <taxon>Bacteroidota</taxon>
        <taxon>Sphingobacteriia</taxon>
        <taxon>Sphingobacteriales</taxon>
        <taxon>Sphingobacteriaceae</taxon>
        <taxon>Pedobacter</taxon>
    </lineage>
</organism>
<dbReference type="AlphaFoldDB" id="A0A1W2EEQ9"/>
<dbReference type="InterPro" id="IPR046233">
    <property type="entry name" value="DUF6266"/>
</dbReference>
<dbReference type="RefSeq" id="WP_084241510.1">
    <property type="nucleotide sequence ID" value="NZ_FWXT01000006.1"/>
</dbReference>
<proteinExistence type="predicted"/>
<dbReference type="STRING" id="151894.SAMN04488524_4734"/>
<keyword evidence="2" id="KW-1185">Reference proteome</keyword>
<sequence length="214" mass="23165">MGKLSRGFLGGFQGQMGTGYGCFWRQMDLIKAMPRKVKRPPTAAQLPVQLKFTLMTSFLKRLGRVVKVGFQNAASNQSGMNAAVKYNIEKAITGTSPNFTINFAELKFSDGTLPEALGANVVVDTPATVKYSWASAPVGFENGEPTDKATFVVYNPDKDKFVILSGVIARSALAYNLSVLPDWAGDEVHCYMSMTSADGKLVGNSQYLGPFTLL</sequence>
<reference evidence="2" key="1">
    <citation type="submission" date="2017-04" db="EMBL/GenBank/DDBJ databases">
        <authorList>
            <person name="Varghese N."/>
            <person name="Submissions S."/>
        </authorList>
    </citation>
    <scope>NUCLEOTIDE SEQUENCE [LARGE SCALE GENOMIC DNA]</scope>
    <source>
        <strain evidence="2">DSM 12126</strain>
    </source>
</reference>
<dbReference type="Pfam" id="PF19781">
    <property type="entry name" value="DUF6266"/>
    <property type="match status" value="1"/>
</dbReference>
<evidence type="ECO:0000313" key="2">
    <source>
        <dbReference type="Proteomes" id="UP000192756"/>
    </source>
</evidence>